<proteinExistence type="predicted"/>
<evidence type="ECO:0000313" key="2">
    <source>
        <dbReference type="EMBL" id="MBC5644327.1"/>
    </source>
</evidence>
<reference evidence="2 3" key="1">
    <citation type="submission" date="2020-08" db="EMBL/GenBank/DDBJ databases">
        <title>Genome public.</title>
        <authorList>
            <person name="Liu C."/>
            <person name="Sun Q."/>
        </authorList>
    </citation>
    <scope>NUCLEOTIDE SEQUENCE [LARGE SCALE GENOMIC DNA]</scope>
    <source>
        <strain evidence="2 3">BX2</strain>
    </source>
</reference>
<feature type="region of interest" description="Disordered" evidence="1">
    <location>
        <begin position="1"/>
        <end position="20"/>
    </location>
</feature>
<evidence type="ECO:0000256" key="1">
    <source>
        <dbReference type="SAM" id="MobiDB-lite"/>
    </source>
</evidence>
<organism evidence="2 3">
    <name type="scientific">Parabacteroides segnis</name>
    <dbReference type="NCBI Taxonomy" id="2763058"/>
    <lineage>
        <taxon>Bacteria</taxon>
        <taxon>Pseudomonadati</taxon>
        <taxon>Bacteroidota</taxon>
        <taxon>Bacteroidia</taxon>
        <taxon>Bacteroidales</taxon>
        <taxon>Tannerellaceae</taxon>
        <taxon>Parabacteroides</taxon>
    </lineage>
</organism>
<protein>
    <submittedName>
        <fullName evidence="2">Uncharacterized protein</fullName>
    </submittedName>
</protein>
<keyword evidence="3" id="KW-1185">Reference proteome</keyword>
<gene>
    <name evidence="2" type="ORF">H8S77_15720</name>
</gene>
<dbReference type="Proteomes" id="UP000644010">
    <property type="component" value="Unassembled WGS sequence"/>
</dbReference>
<comment type="caution">
    <text evidence="2">The sequence shown here is derived from an EMBL/GenBank/DDBJ whole genome shotgun (WGS) entry which is preliminary data.</text>
</comment>
<dbReference type="EMBL" id="JACOOI010000017">
    <property type="protein sequence ID" value="MBC5644327.1"/>
    <property type="molecule type" value="Genomic_DNA"/>
</dbReference>
<name>A0ABR7E3K5_9BACT</name>
<accession>A0ABR7E3K5</accession>
<sequence>MTSEKQQVDMKYSLTDITTEPSDEQLSQLMKEVAEEAKQKADKANSEFFHKMQEYIREQKIKFATRNINLNNA</sequence>
<dbReference type="RefSeq" id="WP_128133852.1">
    <property type="nucleotide sequence ID" value="NZ_JACOOI010000017.1"/>
</dbReference>
<evidence type="ECO:0000313" key="3">
    <source>
        <dbReference type="Proteomes" id="UP000644010"/>
    </source>
</evidence>